<dbReference type="InterPro" id="IPR002110">
    <property type="entry name" value="Ankyrin_rpt"/>
</dbReference>
<dbReference type="Gene3D" id="1.25.40.20">
    <property type="entry name" value="Ankyrin repeat-containing domain"/>
    <property type="match status" value="2"/>
</dbReference>
<dbReference type="EMBL" id="ML987196">
    <property type="protein sequence ID" value="KAF2248032.1"/>
    <property type="molecule type" value="Genomic_DNA"/>
</dbReference>
<dbReference type="SUPFAM" id="SSF51695">
    <property type="entry name" value="PLC-like phosphodiesterases"/>
    <property type="match status" value="1"/>
</dbReference>
<dbReference type="PROSITE" id="PS51704">
    <property type="entry name" value="GP_PDE"/>
    <property type="match status" value="1"/>
</dbReference>
<keyword evidence="8" id="KW-1185">Reference proteome</keyword>
<dbReference type="InterPro" id="IPR036770">
    <property type="entry name" value="Ankyrin_rpt-contain_sf"/>
</dbReference>
<dbReference type="RefSeq" id="XP_033683036.1">
    <property type="nucleotide sequence ID" value="XM_033835600.1"/>
</dbReference>
<dbReference type="InterPro" id="IPR051578">
    <property type="entry name" value="GDPD"/>
</dbReference>
<dbReference type="PROSITE" id="PS51382">
    <property type="entry name" value="SPX"/>
    <property type="match status" value="1"/>
</dbReference>
<keyword evidence="1" id="KW-0677">Repeat</keyword>
<proteinExistence type="predicted"/>
<accession>A0A6A6IDS0</accession>
<feature type="repeat" description="ANK" evidence="4">
    <location>
        <begin position="455"/>
        <end position="487"/>
    </location>
</feature>
<feature type="repeat" description="ANK" evidence="4">
    <location>
        <begin position="343"/>
        <end position="375"/>
    </location>
</feature>
<organism evidence="7 8">
    <name type="scientific">Trematosphaeria pertusa</name>
    <dbReference type="NCBI Taxonomy" id="390896"/>
    <lineage>
        <taxon>Eukaryota</taxon>
        <taxon>Fungi</taxon>
        <taxon>Dikarya</taxon>
        <taxon>Ascomycota</taxon>
        <taxon>Pezizomycotina</taxon>
        <taxon>Dothideomycetes</taxon>
        <taxon>Pleosporomycetidae</taxon>
        <taxon>Pleosporales</taxon>
        <taxon>Massarineae</taxon>
        <taxon>Trematosphaeriaceae</taxon>
        <taxon>Trematosphaeria</taxon>
    </lineage>
</organism>
<dbReference type="InterPro" id="IPR004331">
    <property type="entry name" value="SPX_dom"/>
</dbReference>
<evidence type="ECO:0000256" key="4">
    <source>
        <dbReference type="PROSITE-ProRule" id="PRU00023"/>
    </source>
</evidence>
<dbReference type="PROSITE" id="PS50297">
    <property type="entry name" value="ANK_REP_REGION"/>
    <property type="match status" value="2"/>
</dbReference>
<dbReference type="SUPFAM" id="SSF48403">
    <property type="entry name" value="Ankyrin repeat"/>
    <property type="match status" value="1"/>
</dbReference>
<dbReference type="Pfam" id="PF25329">
    <property type="entry name" value="C2_GDE1"/>
    <property type="match status" value="1"/>
</dbReference>
<dbReference type="Pfam" id="PF03009">
    <property type="entry name" value="GDPD"/>
    <property type="match status" value="1"/>
</dbReference>
<dbReference type="InterPro" id="IPR017946">
    <property type="entry name" value="PLC-like_Pdiesterase_TIM-brl"/>
</dbReference>
<gene>
    <name evidence="7" type="ORF">BU26DRAFT_605574</name>
</gene>
<evidence type="ECO:0000256" key="1">
    <source>
        <dbReference type="ARBA" id="ARBA00022737"/>
    </source>
</evidence>
<dbReference type="CDD" id="cd14447">
    <property type="entry name" value="SPX"/>
    <property type="match status" value="1"/>
</dbReference>
<dbReference type="Proteomes" id="UP000800094">
    <property type="component" value="Unassembled WGS sequence"/>
</dbReference>
<evidence type="ECO:0000256" key="2">
    <source>
        <dbReference type="ARBA" id="ARBA00022801"/>
    </source>
</evidence>
<feature type="domain" description="SPX" evidence="5">
    <location>
        <begin position="1"/>
        <end position="161"/>
    </location>
</feature>
<dbReference type="GeneID" id="54588930"/>
<keyword evidence="2" id="KW-0378">Hydrolase</keyword>
<protein>
    <recommendedName>
        <fullName evidence="9">GDPD-domain-containing protein</fullName>
    </recommendedName>
</protein>
<dbReference type="PANTHER" id="PTHR22958">
    <property type="entry name" value="GLYCEROPHOSPHORYL DIESTER PHOSPHODIESTERASE"/>
    <property type="match status" value="1"/>
</dbReference>
<dbReference type="Pfam" id="PF12796">
    <property type="entry name" value="Ank_2"/>
    <property type="match status" value="2"/>
</dbReference>
<dbReference type="InterPro" id="IPR057506">
    <property type="entry name" value="C2_GPCPD1"/>
</dbReference>
<evidence type="ECO:0000256" key="3">
    <source>
        <dbReference type="ARBA" id="ARBA00023043"/>
    </source>
</evidence>
<evidence type="ECO:0008006" key="9">
    <source>
        <dbReference type="Google" id="ProtNLM"/>
    </source>
</evidence>
<feature type="domain" description="GP-PDE" evidence="6">
    <location>
        <begin position="706"/>
        <end position="1054"/>
    </location>
</feature>
<dbReference type="Gene3D" id="3.20.20.190">
    <property type="entry name" value="Phosphatidylinositol (PI) phosphodiesterase"/>
    <property type="match status" value="1"/>
</dbReference>
<dbReference type="GO" id="GO:0046475">
    <property type="term" value="P:glycerophospholipid catabolic process"/>
    <property type="evidence" value="ECO:0007669"/>
    <property type="project" value="TreeGrafter"/>
</dbReference>
<dbReference type="InterPro" id="IPR030395">
    <property type="entry name" value="GP_PDE_dom"/>
</dbReference>
<dbReference type="SMART" id="SM00248">
    <property type="entry name" value="ANK"/>
    <property type="match status" value="6"/>
</dbReference>
<reference evidence="7" key="1">
    <citation type="journal article" date="2020" name="Stud. Mycol.">
        <title>101 Dothideomycetes genomes: a test case for predicting lifestyles and emergence of pathogens.</title>
        <authorList>
            <person name="Haridas S."/>
            <person name="Albert R."/>
            <person name="Binder M."/>
            <person name="Bloem J."/>
            <person name="Labutti K."/>
            <person name="Salamov A."/>
            <person name="Andreopoulos B."/>
            <person name="Baker S."/>
            <person name="Barry K."/>
            <person name="Bills G."/>
            <person name="Bluhm B."/>
            <person name="Cannon C."/>
            <person name="Castanera R."/>
            <person name="Culley D."/>
            <person name="Daum C."/>
            <person name="Ezra D."/>
            <person name="Gonzalez J."/>
            <person name="Henrissat B."/>
            <person name="Kuo A."/>
            <person name="Liang C."/>
            <person name="Lipzen A."/>
            <person name="Lutzoni F."/>
            <person name="Magnuson J."/>
            <person name="Mondo S."/>
            <person name="Nolan M."/>
            <person name="Ohm R."/>
            <person name="Pangilinan J."/>
            <person name="Park H.-J."/>
            <person name="Ramirez L."/>
            <person name="Alfaro M."/>
            <person name="Sun H."/>
            <person name="Tritt A."/>
            <person name="Yoshinaga Y."/>
            <person name="Zwiers L.-H."/>
            <person name="Turgeon B."/>
            <person name="Goodwin S."/>
            <person name="Spatafora J."/>
            <person name="Crous P."/>
            <person name="Grigoriev I."/>
        </authorList>
    </citation>
    <scope>NUCLEOTIDE SEQUENCE</scope>
    <source>
        <strain evidence="7">CBS 122368</strain>
    </source>
</reference>
<dbReference type="GO" id="GO:0047389">
    <property type="term" value="F:glycerophosphocholine phosphodiesterase activity"/>
    <property type="evidence" value="ECO:0007669"/>
    <property type="project" value="TreeGrafter"/>
</dbReference>
<evidence type="ECO:0000313" key="8">
    <source>
        <dbReference type="Proteomes" id="UP000800094"/>
    </source>
</evidence>
<evidence type="ECO:0000259" key="5">
    <source>
        <dbReference type="PROSITE" id="PS51382"/>
    </source>
</evidence>
<dbReference type="OrthoDB" id="197419at2759"/>
<name>A0A6A6IDS0_9PLEO</name>
<dbReference type="Pfam" id="PF03105">
    <property type="entry name" value="SPX"/>
    <property type="match status" value="1"/>
</dbReference>
<evidence type="ECO:0000259" key="6">
    <source>
        <dbReference type="PROSITE" id="PS51704"/>
    </source>
</evidence>
<dbReference type="PANTHER" id="PTHR22958:SF1">
    <property type="entry name" value="GLYCEROPHOSPHOCHOLINE PHOSPHODIESTERASE GPCPD1"/>
    <property type="match status" value="1"/>
</dbReference>
<dbReference type="PROSITE" id="PS50088">
    <property type="entry name" value="ANK_REPEAT"/>
    <property type="match status" value="2"/>
</dbReference>
<dbReference type="AlphaFoldDB" id="A0A6A6IDS0"/>
<evidence type="ECO:0000313" key="7">
    <source>
        <dbReference type="EMBL" id="KAF2248032.1"/>
    </source>
</evidence>
<sequence>MRFGRTIHQHRIPEWAPHYIDYYHLKRCIKLAIRDATERQSGIDLTDTRLHHVVSSERELIAPAFTTALDSDLSHVQKFYSDRLASLRQHYDILIRQSGIDKAVRPSELHEQAAAITACLQYRLATSKLRWYGKVNADGLRCLTRKIAYISPNADCRAIHSPAYEFVHQSATLKELEGIDDFISTLLSSLQRINDPLDLDAAREAHLQQSRNRGQALLRRLDRGLQDDTPSTQRNVVHSLVISASYESTLKKDVHNRERYEALLASLGSEMTDHTSMFQSILETLSPDQRPAILQRDHCGRSPLHYAAEAGLPHLCEIILRFMNQWSMLDTTTDTAYDLTDHAGNSPLHLSVTNGHETATRVLLSSTATLDSYRATGTSLGDTLASLLHIALQYDATSIVEDLLATHLVNLDYHQSNGETALLIASRAGSVEHIRMLAESPSWQPPYLNEPGSSYGWTPLIVACIFDHFDAVKVLLELGAEESRADVFGWTALDHVAFRGYWKIASILQKSFSRSTERISKVPLRSTNALPLCSPSTTRIFVNIGPLNTRKFHSPVDLSPLLSRYPFNPYPEAGYHLTAQGLGANGLERSLDLPVLDDTTNYPSVFHTTEPSNAKLLFALFRQTSTSELPVHIGSAVALLEELGDSLGPGRESLFRDHIIPIIGCDGFQFLGTLTVNFLLVKPFPDPRKSSAPSIDKDVWNGNGKTKLIGHRGLGMNSPAFKRLQIGENTIQSFKSTIDLGVSYVEVSHPIASFPSNFNGSQCDVPDHVPVIYHDFLMSESGADIAPHNLTLDQFMCISEMQRPMDKVPQGGNSPFDNKGFAAHVYRSPNALRPRSQSFGSAEDCRTRDFLARIKHTHEFKIKGFKGNVRGTHIHDSFATLEQILQALPEEVAFDIELKYPMLWEAEDWKVDLYGVELNLYTDKTLEQVYKYGGNRPILFTSFSPELCILTAHKQDTYPVMFLNESNLFPTGDVRASNLQEAIHFARHWGLSGIVMSSEPFVASPKLVRFVKDAGLMCTSFGMPNNDPENARIQAAAGLDAIIVDSVALINHSFKDEVDAGARRIG</sequence>
<keyword evidence="3 4" id="KW-0040">ANK repeat</keyword>